<dbReference type="InterPro" id="IPR046151">
    <property type="entry name" value="DUF6153"/>
</dbReference>
<comment type="caution">
    <text evidence="3">The sequence shown here is derived from an EMBL/GenBank/DDBJ whole genome shotgun (WGS) entry which is preliminary data.</text>
</comment>
<sequence length="143" mass="14765">MTARQRTAPGRRTSSAVLRLAALLLAAAGLFAMHGLSDHGAAGHAVQASMSSMTSMTDAHADGHAGRSGPSKQPSGDMDGMAGLCLAVLAGALLAAAALLGGPRRTLLDRLRLPREAVRQFACWARARGPAPPDLFQLSIQRC</sequence>
<reference evidence="3 4" key="1">
    <citation type="submission" date="2021-09" db="EMBL/GenBank/DDBJ databases">
        <title>Whole genome sequence of Nocardioides sp. GBK3QG-3.</title>
        <authorList>
            <person name="Tuo L."/>
        </authorList>
    </citation>
    <scope>NUCLEOTIDE SEQUENCE [LARGE SCALE GENOMIC DNA]</scope>
    <source>
        <strain evidence="3 4">GBK3QG-3</strain>
    </source>
</reference>
<evidence type="ECO:0000313" key="3">
    <source>
        <dbReference type="EMBL" id="MBZ5740317.1"/>
    </source>
</evidence>
<proteinExistence type="predicted"/>
<dbReference type="Pfam" id="PF19650">
    <property type="entry name" value="DUF6153"/>
    <property type="match status" value="1"/>
</dbReference>
<feature type="region of interest" description="Disordered" evidence="1">
    <location>
        <begin position="53"/>
        <end position="76"/>
    </location>
</feature>
<feature type="transmembrane region" description="Helical" evidence="2">
    <location>
        <begin position="81"/>
        <end position="102"/>
    </location>
</feature>
<evidence type="ECO:0000313" key="4">
    <source>
        <dbReference type="Proteomes" id="UP000780875"/>
    </source>
</evidence>
<organism evidence="3 4">
    <name type="scientific">Nocardioides mangrovi</name>
    <dbReference type="NCBI Taxonomy" id="2874580"/>
    <lineage>
        <taxon>Bacteria</taxon>
        <taxon>Bacillati</taxon>
        <taxon>Actinomycetota</taxon>
        <taxon>Actinomycetes</taxon>
        <taxon>Propionibacteriales</taxon>
        <taxon>Nocardioidaceae</taxon>
        <taxon>Nocardioides</taxon>
    </lineage>
</organism>
<dbReference type="RefSeq" id="WP_224124677.1">
    <property type="nucleotide sequence ID" value="NZ_JAIQZJ010000013.1"/>
</dbReference>
<keyword evidence="4" id="KW-1185">Reference proteome</keyword>
<gene>
    <name evidence="3" type="ORF">K8U61_19235</name>
</gene>
<keyword evidence="2" id="KW-0812">Transmembrane</keyword>
<name>A0ABS7UHG3_9ACTN</name>
<keyword evidence="2" id="KW-1133">Transmembrane helix</keyword>
<dbReference type="EMBL" id="JAIQZJ010000013">
    <property type="protein sequence ID" value="MBZ5740317.1"/>
    <property type="molecule type" value="Genomic_DNA"/>
</dbReference>
<keyword evidence="2" id="KW-0472">Membrane</keyword>
<accession>A0ABS7UHG3</accession>
<dbReference type="Proteomes" id="UP000780875">
    <property type="component" value="Unassembled WGS sequence"/>
</dbReference>
<evidence type="ECO:0000256" key="2">
    <source>
        <dbReference type="SAM" id="Phobius"/>
    </source>
</evidence>
<protein>
    <submittedName>
        <fullName evidence="3">DUF6153 family protein</fullName>
    </submittedName>
</protein>
<evidence type="ECO:0000256" key="1">
    <source>
        <dbReference type="SAM" id="MobiDB-lite"/>
    </source>
</evidence>